<evidence type="ECO:0000313" key="3">
    <source>
        <dbReference type="Proteomes" id="UP000824200"/>
    </source>
</evidence>
<keyword evidence="1" id="KW-1133">Transmembrane helix</keyword>
<evidence type="ECO:0000313" key="2">
    <source>
        <dbReference type="EMBL" id="HIR65971.1"/>
    </source>
</evidence>
<dbReference type="AlphaFoldDB" id="A0A9D1E4A0"/>
<evidence type="ECO:0000256" key="1">
    <source>
        <dbReference type="SAM" id="Phobius"/>
    </source>
</evidence>
<accession>A0A9D1E4A0</accession>
<dbReference type="Proteomes" id="UP000824200">
    <property type="component" value="Unassembled WGS sequence"/>
</dbReference>
<feature type="transmembrane region" description="Helical" evidence="1">
    <location>
        <begin position="7"/>
        <end position="30"/>
    </location>
</feature>
<gene>
    <name evidence="2" type="ORF">IAC95_03740</name>
</gene>
<keyword evidence="1" id="KW-0472">Membrane</keyword>
<organism evidence="2 3">
    <name type="scientific">Candidatus Fimimonas gallinarum</name>
    <dbReference type="NCBI Taxonomy" id="2840821"/>
    <lineage>
        <taxon>Bacteria</taxon>
        <taxon>Pseudomonadati</taxon>
        <taxon>Myxococcota</taxon>
        <taxon>Myxococcia</taxon>
        <taxon>Myxococcales</taxon>
        <taxon>Cystobacterineae</taxon>
        <taxon>Myxococcaceae</taxon>
        <taxon>Myxococcaceae incertae sedis</taxon>
        <taxon>Candidatus Fimimonas</taxon>
    </lineage>
</organism>
<proteinExistence type="predicted"/>
<protein>
    <submittedName>
        <fullName evidence="2">Uncharacterized protein</fullName>
    </submittedName>
</protein>
<reference evidence="2" key="1">
    <citation type="submission" date="2020-10" db="EMBL/GenBank/DDBJ databases">
        <authorList>
            <person name="Gilroy R."/>
        </authorList>
    </citation>
    <scope>NUCLEOTIDE SEQUENCE</scope>
    <source>
        <strain evidence="2">CHK121-14286</strain>
    </source>
</reference>
<name>A0A9D1E4A0_9BACT</name>
<comment type="caution">
    <text evidence="2">The sequence shown here is derived from an EMBL/GenBank/DDBJ whole genome shotgun (WGS) entry which is preliminary data.</text>
</comment>
<dbReference type="EMBL" id="DVHL01000030">
    <property type="protein sequence ID" value="HIR65971.1"/>
    <property type="molecule type" value="Genomic_DNA"/>
</dbReference>
<keyword evidence="1" id="KW-0812">Transmembrane</keyword>
<reference evidence="2" key="2">
    <citation type="journal article" date="2021" name="PeerJ">
        <title>Extensive microbial diversity within the chicken gut microbiome revealed by metagenomics and culture.</title>
        <authorList>
            <person name="Gilroy R."/>
            <person name="Ravi A."/>
            <person name="Getino M."/>
            <person name="Pursley I."/>
            <person name="Horton D.L."/>
            <person name="Alikhan N.F."/>
            <person name="Baker D."/>
            <person name="Gharbi K."/>
            <person name="Hall N."/>
            <person name="Watson M."/>
            <person name="Adriaenssens E.M."/>
            <person name="Foster-Nyarko E."/>
            <person name="Jarju S."/>
            <person name="Secka A."/>
            <person name="Antonio M."/>
            <person name="Oren A."/>
            <person name="Chaudhuri R.R."/>
            <person name="La Ragione R."/>
            <person name="Hildebrand F."/>
            <person name="Pallen M.J."/>
        </authorList>
    </citation>
    <scope>NUCLEOTIDE SEQUENCE</scope>
    <source>
        <strain evidence="2">CHK121-14286</strain>
    </source>
</reference>
<sequence length="91" mass="10224">MAGHGNICATVFFGVVGRSCLSALAFWAFWRRQAFSTKTLLYFRRKAQKHATATQTTLQQRRQKSATAQTIAHGCLLKQKNNEPYTDKTSA</sequence>